<dbReference type="EMBL" id="DRXE01000251">
    <property type="protein sequence ID" value="HHM68415.1"/>
    <property type="molecule type" value="Genomic_DNA"/>
</dbReference>
<sequence>MTVITAPEAALRLVPGSWWARADFQKGRYGLLPGWASWEERAWAEDALEALRLARKLLRVMPEEEVKRLLAEGPEEALKRLKALV</sequence>
<protein>
    <submittedName>
        <fullName evidence="1">Uncharacterized protein</fullName>
    </submittedName>
</protein>
<name>A0A7C5VK54_9DEIN</name>
<accession>A0A7C5VK54</accession>
<reference evidence="1" key="1">
    <citation type="journal article" date="2020" name="mSystems">
        <title>Genome- and Community-Level Interaction Insights into Carbon Utilization and Element Cycling Functions of Hydrothermarchaeota in Hydrothermal Sediment.</title>
        <authorList>
            <person name="Zhou Z."/>
            <person name="Liu Y."/>
            <person name="Xu W."/>
            <person name="Pan J."/>
            <person name="Luo Z.H."/>
            <person name="Li M."/>
        </authorList>
    </citation>
    <scope>NUCLEOTIDE SEQUENCE [LARGE SCALE GENOMIC DNA]</scope>
    <source>
        <strain evidence="1">SpSt-1071</strain>
    </source>
</reference>
<gene>
    <name evidence="1" type="ORF">ENM28_06905</name>
</gene>
<evidence type="ECO:0000313" key="1">
    <source>
        <dbReference type="EMBL" id="HHM68415.1"/>
    </source>
</evidence>
<comment type="caution">
    <text evidence="1">The sequence shown here is derived from an EMBL/GenBank/DDBJ whole genome shotgun (WGS) entry which is preliminary data.</text>
</comment>
<organism evidence="1">
    <name type="scientific">Thermus caliditerrae</name>
    <dbReference type="NCBI Taxonomy" id="1330700"/>
    <lineage>
        <taxon>Bacteria</taxon>
        <taxon>Thermotogati</taxon>
        <taxon>Deinococcota</taxon>
        <taxon>Deinococci</taxon>
        <taxon>Thermales</taxon>
        <taxon>Thermaceae</taxon>
        <taxon>Thermus</taxon>
    </lineage>
</organism>
<proteinExistence type="predicted"/>
<dbReference type="AlphaFoldDB" id="A0A7C5VK54"/>